<keyword evidence="6 13" id="KW-0418">Kinase</keyword>
<evidence type="ECO:0000256" key="11">
    <source>
        <dbReference type="ARBA" id="ARBA00023264"/>
    </source>
</evidence>
<reference evidence="13 14" key="1">
    <citation type="submission" date="2020-06" db="EMBL/GenBank/DDBJ databases">
        <title>Interaction of electrochemicaly active bacteria, Geobacter bremensis R4 on different carbon anode.</title>
        <authorList>
            <person name="Meng L."/>
            <person name="Yoshida N."/>
        </authorList>
    </citation>
    <scope>NUCLEOTIDE SEQUENCE [LARGE SCALE GENOMIC DNA]</scope>
    <source>
        <strain evidence="13 14">R4</strain>
    </source>
</reference>
<keyword evidence="8" id="KW-0460">Magnesium</keyword>
<dbReference type="InterPro" id="IPR005218">
    <property type="entry name" value="Diacylglycerol/lipid_kinase"/>
</dbReference>
<evidence type="ECO:0000256" key="9">
    <source>
        <dbReference type="ARBA" id="ARBA00023098"/>
    </source>
</evidence>
<keyword evidence="11" id="KW-1208">Phospholipid metabolism</keyword>
<dbReference type="GO" id="GO:0008654">
    <property type="term" value="P:phospholipid biosynthetic process"/>
    <property type="evidence" value="ECO:0007669"/>
    <property type="project" value="UniProtKB-KW"/>
</dbReference>
<dbReference type="InterPro" id="IPR045540">
    <property type="entry name" value="YegS/DAGK_C"/>
</dbReference>
<feature type="domain" description="DAGKc" evidence="12">
    <location>
        <begin position="1"/>
        <end position="129"/>
    </location>
</feature>
<comment type="cofactor">
    <cofactor evidence="1">
        <name>Mg(2+)</name>
        <dbReference type="ChEBI" id="CHEBI:18420"/>
    </cofactor>
</comment>
<dbReference type="GO" id="GO:0005886">
    <property type="term" value="C:plasma membrane"/>
    <property type="evidence" value="ECO:0007669"/>
    <property type="project" value="TreeGrafter"/>
</dbReference>
<dbReference type="GO" id="GO:0005524">
    <property type="term" value="F:ATP binding"/>
    <property type="evidence" value="ECO:0007669"/>
    <property type="project" value="UniProtKB-KW"/>
</dbReference>
<sequence length="289" mass="30429">MPSRCFLIVNPTSGSYSQKTVDRIMAGLRQRGLDPELMPTTSAADPALFAARLCAEHDDPLMVVAGGDGTVNGVLNGLVPGKATLGVVPLGTANVLARELGIASVDDALDRLARRATRPISVGEIERDGEKRRFLLMAGAGMDGAVVRGVRLSEKRILGKGAYLLSALRVLLSWDRSELSVTAAGRSLSCHGVIVCNAAKYGGNFVLAPEADLFSPGFQVLCIKGGRLAYLKLGLMLLFGGASVAGSVTSFAATELELSGDKAVQLDGDYFCCTPLRIRTLPDLVRLVL</sequence>
<dbReference type="InterPro" id="IPR050187">
    <property type="entry name" value="Lipid_Phosphate_FormReg"/>
</dbReference>
<keyword evidence="9" id="KW-0443">Lipid metabolism</keyword>
<dbReference type="Gene3D" id="2.60.200.40">
    <property type="match status" value="1"/>
</dbReference>
<evidence type="ECO:0000313" key="14">
    <source>
        <dbReference type="Proteomes" id="UP000515472"/>
    </source>
</evidence>
<dbReference type="Gene3D" id="3.40.50.10330">
    <property type="entry name" value="Probable inorganic polyphosphate/atp-NAD kinase, domain 1"/>
    <property type="match status" value="1"/>
</dbReference>
<dbReference type="Pfam" id="PF00781">
    <property type="entry name" value="DAGK_cat"/>
    <property type="match status" value="1"/>
</dbReference>
<gene>
    <name evidence="13" type="ORF">GEOBRER4_n0740</name>
</gene>
<evidence type="ECO:0000256" key="1">
    <source>
        <dbReference type="ARBA" id="ARBA00001946"/>
    </source>
</evidence>
<evidence type="ECO:0000259" key="12">
    <source>
        <dbReference type="PROSITE" id="PS50146"/>
    </source>
</evidence>
<keyword evidence="10" id="KW-0594">Phospholipid biosynthesis</keyword>
<evidence type="ECO:0000256" key="10">
    <source>
        <dbReference type="ARBA" id="ARBA00023209"/>
    </source>
</evidence>
<evidence type="ECO:0000256" key="7">
    <source>
        <dbReference type="ARBA" id="ARBA00022840"/>
    </source>
</evidence>
<dbReference type="EMBL" id="AP023213">
    <property type="protein sequence ID" value="BCG45965.1"/>
    <property type="molecule type" value="Genomic_DNA"/>
</dbReference>
<dbReference type="AlphaFoldDB" id="A0A6S6M3M3"/>
<dbReference type="Proteomes" id="UP000515472">
    <property type="component" value="Chromosome"/>
</dbReference>
<keyword evidence="3" id="KW-0808">Transferase</keyword>
<dbReference type="NCBIfam" id="TIGR00147">
    <property type="entry name" value="YegS/Rv2252/BmrU family lipid kinase"/>
    <property type="match status" value="1"/>
</dbReference>
<name>A0A6S6M3M3_9BACT</name>
<evidence type="ECO:0000256" key="5">
    <source>
        <dbReference type="ARBA" id="ARBA00022741"/>
    </source>
</evidence>
<evidence type="ECO:0000256" key="2">
    <source>
        <dbReference type="ARBA" id="ARBA00022516"/>
    </source>
</evidence>
<keyword evidence="5" id="KW-0547">Nucleotide-binding</keyword>
<evidence type="ECO:0000256" key="3">
    <source>
        <dbReference type="ARBA" id="ARBA00022679"/>
    </source>
</evidence>
<dbReference type="SMART" id="SM00046">
    <property type="entry name" value="DAGKc"/>
    <property type="match status" value="1"/>
</dbReference>
<evidence type="ECO:0000256" key="8">
    <source>
        <dbReference type="ARBA" id="ARBA00022842"/>
    </source>
</evidence>
<proteinExistence type="predicted"/>
<dbReference type="SUPFAM" id="SSF111331">
    <property type="entry name" value="NAD kinase/diacylglycerol kinase-like"/>
    <property type="match status" value="1"/>
</dbReference>
<dbReference type="GO" id="GO:0046872">
    <property type="term" value="F:metal ion binding"/>
    <property type="evidence" value="ECO:0007669"/>
    <property type="project" value="UniProtKB-KW"/>
</dbReference>
<dbReference type="KEGG" id="gbn:GEOBRER4_07150"/>
<dbReference type="GO" id="GO:0016301">
    <property type="term" value="F:kinase activity"/>
    <property type="evidence" value="ECO:0007669"/>
    <property type="project" value="UniProtKB-KW"/>
</dbReference>
<evidence type="ECO:0000256" key="6">
    <source>
        <dbReference type="ARBA" id="ARBA00022777"/>
    </source>
</evidence>
<protein>
    <submittedName>
        <fullName evidence="13">Transcription regulator [contains diacylglycerol kinase catalytic domain]</fullName>
    </submittedName>
</protein>
<keyword evidence="4" id="KW-0479">Metal-binding</keyword>
<evidence type="ECO:0000313" key="13">
    <source>
        <dbReference type="EMBL" id="BCG45965.1"/>
    </source>
</evidence>
<keyword evidence="7" id="KW-0067">ATP-binding</keyword>
<dbReference type="InterPro" id="IPR016064">
    <property type="entry name" value="NAD/diacylglycerol_kinase_sf"/>
</dbReference>
<dbReference type="PANTHER" id="PTHR12358:SF106">
    <property type="entry name" value="LIPID KINASE YEGS"/>
    <property type="match status" value="1"/>
</dbReference>
<dbReference type="InterPro" id="IPR001206">
    <property type="entry name" value="Diacylglycerol_kinase_cat_dom"/>
</dbReference>
<organism evidence="13 14">
    <name type="scientific">Citrifermentans bremense</name>
    <dbReference type="NCBI Taxonomy" id="60035"/>
    <lineage>
        <taxon>Bacteria</taxon>
        <taxon>Pseudomonadati</taxon>
        <taxon>Thermodesulfobacteriota</taxon>
        <taxon>Desulfuromonadia</taxon>
        <taxon>Geobacterales</taxon>
        <taxon>Geobacteraceae</taxon>
        <taxon>Citrifermentans</taxon>
    </lineage>
</organism>
<accession>A0A6S6M3M3</accession>
<dbReference type="PANTHER" id="PTHR12358">
    <property type="entry name" value="SPHINGOSINE KINASE"/>
    <property type="match status" value="1"/>
</dbReference>
<dbReference type="Pfam" id="PF19279">
    <property type="entry name" value="YegS_C"/>
    <property type="match status" value="1"/>
</dbReference>
<dbReference type="RefSeq" id="WP_185244264.1">
    <property type="nucleotide sequence ID" value="NZ_AP023213.1"/>
</dbReference>
<dbReference type="PROSITE" id="PS50146">
    <property type="entry name" value="DAGK"/>
    <property type="match status" value="1"/>
</dbReference>
<dbReference type="InterPro" id="IPR017438">
    <property type="entry name" value="ATP-NAD_kinase_N"/>
</dbReference>
<keyword evidence="2" id="KW-0444">Lipid biosynthesis</keyword>
<keyword evidence="14" id="KW-1185">Reference proteome</keyword>
<evidence type="ECO:0000256" key="4">
    <source>
        <dbReference type="ARBA" id="ARBA00022723"/>
    </source>
</evidence>